<dbReference type="HAMAP" id="MF_01077">
    <property type="entry name" value="RimP"/>
    <property type="match status" value="1"/>
</dbReference>
<evidence type="ECO:0000256" key="1">
    <source>
        <dbReference type="ARBA" id="ARBA00022490"/>
    </source>
</evidence>
<accession>A0ABV7YX81</accession>
<proteinExistence type="inferred from homology"/>
<gene>
    <name evidence="3 6" type="primary">rimP</name>
    <name evidence="6" type="ORF">ACFOOI_07735</name>
</gene>
<feature type="domain" description="Ribosome maturation factor RimP C-terminal" evidence="5">
    <location>
        <begin position="83"/>
        <end position="150"/>
    </location>
</feature>
<dbReference type="Pfam" id="PF17384">
    <property type="entry name" value="DUF150_C"/>
    <property type="match status" value="1"/>
</dbReference>
<keyword evidence="2 3" id="KW-0690">Ribosome biogenesis</keyword>
<dbReference type="EMBL" id="JBHRYQ010000001">
    <property type="protein sequence ID" value="MFC3810538.1"/>
    <property type="molecule type" value="Genomic_DNA"/>
</dbReference>
<dbReference type="Gene3D" id="3.30.300.70">
    <property type="entry name" value="RimP-like superfamily, N-terminal"/>
    <property type="match status" value="1"/>
</dbReference>
<dbReference type="Pfam" id="PF02576">
    <property type="entry name" value="RimP_N"/>
    <property type="match status" value="1"/>
</dbReference>
<protein>
    <recommendedName>
        <fullName evidence="3">Ribosome maturation factor RimP</fullName>
    </recommendedName>
</protein>
<sequence>MPLIDSIREIVERIIAESDTYLVDVLVSESKIRKKITVFVDSDAGILVEECSRISQQLGVELDEIIEIAYVLEVSSPGADTPLKLERQYRKNIGRSLKVTTLDGEEFKGELTEVGAGEFVIQPEKKKKIIQEPKAFKYSDIKEAKVIISFK</sequence>
<dbReference type="InterPro" id="IPR028989">
    <property type="entry name" value="RimP_N"/>
</dbReference>
<keyword evidence="7" id="KW-1185">Reference proteome</keyword>
<dbReference type="PANTHER" id="PTHR33867:SF1">
    <property type="entry name" value="RIBOSOME MATURATION FACTOR RIMP"/>
    <property type="match status" value="1"/>
</dbReference>
<evidence type="ECO:0000313" key="6">
    <source>
        <dbReference type="EMBL" id="MFC3810538.1"/>
    </source>
</evidence>
<dbReference type="RefSeq" id="WP_379836778.1">
    <property type="nucleotide sequence ID" value="NZ_JBHRYQ010000001.1"/>
</dbReference>
<comment type="similarity">
    <text evidence="3">Belongs to the RimP family.</text>
</comment>
<evidence type="ECO:0000313" key="7">
    <source>
        <dbReference type="Proteomes" id="UP001595616"/>
    </source>
</evidence>
<evidence type="ECO:0000259" key="5">
    <source>
        <dbReference type="Pfam" id="PF17384"/>
    </source>
</evidence>
<evidence type="ECO:0000256" key="3">
    <source>
        <dbReference type="HAMAP-Rule" id="MF_01077"/>
    </source>
</evidence>
<dbReference type="InterPro" id="IPR035956">
    <property type="entry name" value="RimP_N_sf"/>
</dbReference>
<dbReference type="CDD" id="cd01734">
    <property type="entry name" value="YlxS_C"/>
    <property type="match status" value="1"/>
</dbReference>
<dbReference type="PANTHER" id="PTHR33867">
    <property type="entry name" value="RIBOSOME MATURATION FACTOR RIMP"/>
    <property type="match status" value="1"/>
</dbReference>
<name>A0ABV7YX81_9BACT</name>
<reference evidence="7" key="1">
    <citation type="journal article" date="2019" name="Int. J. Syst. Evol. Microbiol.">
        <title>The Global Catalogue of Microorganisms (GCM) 10K type strain sequencing project: providing services to taxonomists for standard genome sequencing and annotation.</title>
        <authorList>
            <consortium name="The Broad Institute Genomics Platform"/>
            <consortium name="The Broad Institute Genome Sequencing Center for Infectious Disease"/>
            <person name="Wu L."/>
            <person name="Ma J."/>
        </authorList>
    </citation>
    <scope>NUCLEOTIDE SEQUENCE [LARGE SCALE GENOMIC DNA]</scope>
    <source>
        <strain evidence="7">CECT 7956</strain>
    </source>
</reference>
<comment type="caution">
    <text evidence="6">The sequence shown here is derived from an EMBL/GenBank/DDBJ whole genome shotgun (WGS) entry which is preliminary data.</text>
</comment>
<dbReference type="SUPFAM" id="SSF75420">
    <property type="entry name" value="YhbC-like, N-terminal domain"/>
    <property type="match status" value="1"/>
</dbReference>
<feature type="domain" description="Ribosome maturation factor RimP N-terminal" evidence="4">
    <location>
        <begin position="10"/>
        <end position="80"/>
    </location>
</feature>
<organism evidence="6 7">
    <name type="scientific">Lacihabitans lacunae</name>
    <dbReference type="NCBI Taxonomy" id="1028214"/>
    <lineage>
        <taxon>Bacteria</taxon>
        <taxon>Pseudomonadati</taxon>
        <taxon>Bacteroidota</taxon>
        <taxon>Cytophagia</taxon>
        <taxon>Cytophagales</taxon>
        <taxon>Leadbetterellaceae</taxon>
        <taxon>Lacihabitans</taxon>
    </lineage>
</organism>
<evidence type="ECO:0000259" key="4">
    <source>
        <dbReference type="Pfam" id="PF02576"/>
    </source>
</evidence>
<dbReference type="InterPro" id="IPR028998">
    <property type="entry name" value="RimP_C"/>
</dbReference>
<dbReference type="InterPro" id="IPR003728">
    <property type="entry name" value="Ribosome_maturation_RimP"/>
</dbReference>
<dbReference type="Proteomes" id="UP001595616">
    <property type="component" value="Unassembled WGS sequence"/>
</dbReference>
<keyword evidence="1 3" id="KW-0963">Cytoplasm</keyword>
<comment type="subcellular location">
    <subcellularLocation>
        <location evidence="3">Cytoplasm</location>
    </subcellularLocation>
</comment>
<evidence type="ECO:0000256" key="2">
    <source>
        <dbReference type="ARBA" id="ARBA00022517"/>
    </source>
</evidence>
<comment type="function">
    <text evidence="3">Required for maturation of 30S ribosomal subunits.</text>
</comment>